<dbReference type="EMBL" id="AP028947">
    <property type="protein sequence ID" value="BET26311.1"/>
    <property type="molecule type" value="Genomic_DNA"/>
</dbReference>
<protein>
    <recommendedName>
        <fullName evidence="4">DUF4968 domain-containing protein</fullName>
    </recommendedName>
</protein>
<dbReference type="RefSeq" id="WP_130556205.1">
    <property type="nucleotide sequence ID" value="NZ_AP028947.1"/>
</dbReference>
<evidence type="ECO:0000313" key="2">
    <source>
        <dbReference type="EMBL" id="BET26311.1"/>
    </source>
</evidence>
<keyword evidence="3" id="KW-1185">Reference proteome</keyword>
<accession>A0AA86J258</accession>
<dbReference type="AlphaFoldDB" id="A0AA86J258"/>
<proteinExistence type="predicted"/>
<feature type="chain" id="PRO_5041664708" description="DUF4968 domain-containing protein" evidence="1">
    <location>
        <begin position="21"/>
        <end position="274"/>
    </location>
</feature>
<keyword evidence="1" id="KW-0732">Signal</keyword>
<sequence>MKQRVLIVVSLSMFFQSTWAASVAVVVDVQGGASVKIPGAANKSLSILDYLPEQTEIQLDGKGKVQLVSLRASQEWLLEGPGRYVIQDRSIELLQGKKPAKLMKAANTAGLSAMEAPHKEKMALGAVVMRGESSAKMLGPFDTPVLANPPTLYWEHDRPVKVVLTEAGSGKLIMSKVVDARQLILSKPLPVGNYRWSLRDETKDSVLAEASFEVLAKNDARRRGLEWPVRGAVAQQVKAAAALDQAGFSYDAWLIWKGLAASRPQDEGLQAWVR</sequence>
<evidence type="ECO:0008006" key="4">
    <source>
        <dbReference type="Google" id="ProtNLM"/>
    </source>
</evidence>
<reference evidence="2 3" key="1">
    <citation type="submission" date="2023-10" db="EMBL/GenBank/DDBJ databases">
        <title>Complete Genome Sequence of Limnobacter thiooxidans CS-K2T, Isolated from freshwater lake sediments in Bavaria, Germany.</title>
        <authorList>
            <person name="Naruki M."/>
            <person name="Watanabe A."/>
            <person name="Warashina T."/>
            <person name="Morita T."/>
            <person name="Arakawa K."/>
        </authorList>
    </citation>
    <scope>NUCLEOTIDE SEQUENCE [LARGE SCALE GENOMIC DNA]</scope>
    <source>
        <strain evidence="2 3">CS-K2</strain>
    </source>
</reference>
<dbReference type="Proteomes" id="UP001329151">
    <property type="component" value="Chromosome"/>
</dbReference>
<name>A0AA86J258_9BURK</name>
<organism evidence="2 3">
    <name type="scientific">Limnobacter thiooxidans</name>
    <dbReference type="NCBI Taxonomy" id="131080"/>
    <lineage>
        <taxon>Bacteria</taxon>
        <taxon>Pseudomonadati</taxon>
        <taxon>Pseudomonadota</taxon>
        <taxon>Betaproteobacteria</taxon>
        <taxon>Burkholderiales</taxon>
        <taxon>Burkholderiaceae</taxon>
        <taxon>Limnobacter</taxon>
    </lineage>
</organism>
<gene>
    <name evidence="2" type="ORF">RGQ30_18120</name>
</gene>
<feature type="signal peptide" evidence="1">
    <location>
        <begin position="1"/>
        <end position="20"/>
    </location>
</feature>
<evidence type="ECO:0000256" key="1">
    <source>
        <dbReference type="SAM" id="SignalP"/>
    </source>
</evidence>
<dbReference type="KEGG" id="lto:RGQ30_18120"/>
<evidence type="ECO:0000313" key="3">
    <source>
        <dbReference type="Proteomes" id="UP001329151"/>
    </source>
</evidence>